<dbReference type="Proteomes" id="UP000643610">
    <property type="component" value="Unassembled WGS sequence"/>
</dbReference>
<sequence>MKKTKTLILLLCTALTSCTTVSQQHELIENAKPLARDIFNAVSPNQFESASFTSSRGVQLPYRLLRPSKLIPGKIYPLVVQLHGSAGVGIDNLSQLERMAKSWAMPDVRDRYQAFILIPQFSIRSANYGAASPDQHAVPSSMLNDTVELINQFSAENPVDKSRIYATGFSMGGSAAWLLPVTSPGLFAGIVPMSGIAPSNSQAINFAKLPVLVIHGNADMENPITADRRFAQAIASHGGQQITLREYKGLEHQLPADIYPGFWWRDWLFSQQLKSSHSNPSPK</sequence>
<evidence type="ECO:0000313" key="5">
    <source>
        <dbReference type="Proteomes" id="UP000643610"/>
    </source>
</evidence>
<name>A0ABR6XPK7_9BURK</name>
<keyword evidence="5" id="KW-1185">Reference proteome</keyword>
<keyword evidence="4" id="KW-0378">Hydrolase</keyword>
<dbReference type="SUPFAM" id="SSF53474">
    <property type="entry name" value="alpha/beta-Hydrolases"/>
    <property type="match status" value="1"/>
</dbReference>
<dbReference type="GO" id="GO:0016787">
    <property type="term" value="F:hydrolase activity"/>
    <property type="evidence" value="ECO:0007669"/>
    <property type="project" value="UniProtKB-KW"/>
</dbReference>
<dbReference type="Gene3D" id="3.40.50.1820">
    <property type="entry name" value="alpha/beta hydrolase"/>
    <property type="match status" value="1"/>
</dbReference>
<dbReference type="PANTHER" id="PTHR43037:SF1">
    <property type="entry name" value="BLL1128 PROTEIN"/>
    <property type="match status" value="1"/>
</dbReference>
<dbReference type="InterPro" id="IPR029058">
    <property type="entry name" value="AB_hydrolase_fold"/>
</dbReference>
<evidence type="ECO:0000313" key="4">
    <source>
        <dbReference type="EMBL" id="MBC3831422.1"/>
    </source>
</evidence>
<dbReference type="EMBL" id="JACOFU010000002">
    <property type="protein sequence ID" value="MBC3831422.1"/>
    <property type="molecule type" value="Genomic_DNA"/>
</dbReference>
<dbReference type="RefSeq" id="WP_186890418.1">
    <property type="nucleotide sequence ID" value="NZ_JACOFU010000002.1"/>
</dbReference>
<evidence type="ECO:0000259" key="3">
    <source>
        <dbReference type="Pfam" id="PF02230"/>
    </source>
</evidence>
<organism evidence="4 5">
    <name type="scientific">Undibacterium amnicola</name>
    <dbReference type="NCBI Taxonomy" id="1834038"/>
    <lineage>
        <taxon>Bacteria</taxon>
        <taxon>Pseudomonadati</taxon>
        <taxon>Pseudomonadota</taxon>
        <taxon>Betaproteobacteria</taxon>
        <taxon>Burkholderiales</taxon>
        <taxon>Oxalobacteraceae</taxon>
        <taxon>Undibacterium</taxon>
    </lineage>
</organism>
<dbReference type="InterPro" id="IPR050955">
    <property type="entry name" value="Plant_Biomass_Hydrol_Est"/>
</dbReference>
<reference evidence="4 5" key="1">
    <citation type="submission" date="2020-08" db="EMBL/GenBank/DDBJ databases">
        <title>Novel species isolated from subtropical streams in China.</title>
        <authorList>
            <person name="Lu H."/>
        </authorList>
    </citation>
    <scope>NUCLEOTIDE SEQUENCE [LARGE SCALE GENOMIC DNA]</scope>
    <source>
        <strain evidence="4 5">KCTC 52442</strain>
    </source>
</reference>
<evidence type="ECO:0000256" key="1">
    <source>
        <dbReference type="ARBA" id="ARBA00022729"/>
    </source>
</evidence>
<feature type="domain" description="Phospholipase/carboxylesterase/thioesterase" evidence="3">
    <location>
        <begin position="144"/>
        <end position="255"/>
    </location>
</feature>
<dbReference type="InterPro" id="IPR003140">
    <property type="entry name" value="PLipase/COase/thioEstase"/>
</dbReference>
<protein>
    <submittedName>
        <fullName evidence="4">Dienelactone hydrolase family protein</fullName>
    </submittedName>
</protein>
<dbReference type="Pfam" id="PF02230">
    <property type="entry name" value="Abhydrolase_2"/>
    <property type="match status" value="1"/>
</dbReference>
<evidence type="ECO:0000256" key="2">
    <source>
        <dbReference type="SAM" id="SignalP"/>
    </source>
</evidence>
<proteinExistence type="predicted"/>
<feature type="signal peptide" evidence="2">
    <location>
        <begin position="1"/>
        <end position="22"/>
    </location>
</feature>
<accession>A0ABR6XPK7</accession>
<dbReference type="PANTHER" id="PTHR43037">
    <property type="entry name" value="UNNAMED PRODUCT-RELATED"/>
    <property type="match status" value="1"/>
</dbReference>
<feature type="chain" id="PRO_5045124625" evidence="2">
    <location>
        <begin position="23"/>
        <end position="283"/>
    </location>
</feature>
<comment type="caution">
    <text evidence="4">The sequence shown here is derived from an EMBL/GenBank/DDBJ whole genome shotgun (WGS) entry which is preliminary data.</text>
</comment>
<keyword evidence="1 2" id="KW-0732">Signal</keyword>
<gene>
    <name evidence="4" type="ORF">H8K33_07870</name>
</gene>
<dbReference type="PROSITE" id="PS51257">
    <property type="entry name" value="PROKAR_LIPOPROTEIN"/>
    <property type="match status" value="1"/>
</dbReference>